<evidence type="ECO:0000256" key="4">
    <source>
        <dbReference type="RuleBase" id="RU004514"/>
    </source>
</evidence>
<comment type="function">
    <text evidence="2">Pyridoxal 5'-phosphate (PLP)-binding protein, which is involved in PLP homeostasis.</text>
</comment>
<evidence type="ECO:0000259" key="5">
    <source>
        <dbReference type="Pfam" id="PF01168"/>
    </source>
</evidence>
<evidence type="ECO:0000256" key="3">
    <source>
        <dbReference type="PIRSR" id="PIRSR004848-1"/>
    </source>
</evidence>
<dbReference type="Proteomes" id="UP001213664">
    <property type="component" value="Chromosome"/>
</dbReference>
<organism evidence="6 7">
    <name type="scientific">Candidatus Brevundimonas colombiensis</name>
    <dbReference type="NCBI Taxonomy" id="3121376"/>
    <lineage>
        <taxon>Bacteria</taxon>
        <taxon>Pseudomonadati</taxon>
        <taxon>Pseudomonadota</taxon>
        <taxon>Alphaproteobacteria</taxon>
        <taxon>Caulobacterales</taxon>
        <taxon>Caulobacteraceae</taxon>
        <taxon>Brevundimonas</taxon>
    </lineage>
</organism>
<dbReference type="AlphaFoldDB" id="A0AAJ5X494"/>
<dbReference type="EMBL" id="CP119326">
    <property type="protein sequence ID" value="WEK40798.1"/>
    <property type="molecule type" value="Genomic_DNA"/>
</dbReference>
<dbReference type="PANTHER" id="PTHR10146">
    <property type="entry name" value="PROLINE SYNTHETASE CO-TRANSCRIBED BACTERIAL HOMOLOG PROTEIN"/>
    <property type="match status" value="1"/>
</dbReference>
<comment type="cofactor">
    <cofactor evidence="3">
        <name>pyridoxal 5'-phosphate</name>
        <dbReference type="ChEBI" id="CHEBI:597326"/>
    </cofactor>
</comment>
<dbReference type="InterPro" id="IPR001608">
    <property type="entry name" value="Ala_racemase_N"/>
</dbReference>
<dbReference type="GO" id="GO:0030170">
    <property type="term" value="F:pyridoxal phosphate binding"/>
    <property type="evidence" value="ECO:0007669"/>
    <property type="project" value="UniProtKB-UniRule"/>
</dbReference>
<accession>A0AAJ5X494</accession>
<dbReference type="PIRSF" id="PIRSF004848">
    <property type="entry name" value="YBL036c_PLPDEIII"/>
    <property type="match status" value="1"/>
</dbReference>
<proteinExistence type="inferred from homology"/>
<evidence type="ECO:0000256" key="1">
    <source>
        <dbReference type="ARBA" id="ARBA00022898"/>
    </source>
</evidence>
<name>A0AAJ5X494_9CAUL</name>
<gene>
    <name evidence="6" type="ORF">P0Y50_04105</name>
</gene>
<dbReference type="HAMAP" id="MF_02087">
    <property type="entry name" value="PLP_homeostasis"/>
    <property type="match status" value="1"/>
</dbReference>
<feature type="domain" description="Alanine racemase N-terminal" evidence="5">
    <location>
        <begin position="21"/>
        <end position="229"/>
    </location>
</feature>
<dbReference type="Pfam" id="PF01168">
    <property type="entry name" value="Ala_racemase_N"/>
    <property type="match status" value="1"/>
</dbReference>
<reference evidence="6" key="1">
    <citation type="submission" date="2023-03" db="EMBL/GenBank/DDBJ databases">
        <title>Andean soil-derived lignocellulolytic bacterial consortium as a source of novel taxa and putative plastic-active enzymes.</title>
        <authorList>
            <person name="Diaz-Garcia L."/>
            <person name="Chuvochina M."/>
            <person name="Feuerriegel G."/>
            <person name="Bunk B."/>
            <person name="Sproer C."/>
            <person name="Streit W.R."/>
            <person name="Rodriguez L.M."/>
            <person name="Overmann J."/>
            <person name="Jimenez D.J."/>
        </authorList>
    </citation>
    <scope>NUCLEOTIDE SEQUENCE</scope>
    <source>
        <strain evidence="6">MAG 833</strain>
    </source>
</reference>
<dbReference type="InterPro" id="IPR011078">
    <property type="entry name" value="PyrdxlP_homeostasis"/>
</dbReference>
<dbReference type="PANTHER" id="PTHR10146:SF14">
    <property type="entry name" value="PYRIDOXAL PHOSPHATE HOMEOSTASIS PROTEIN"/>
    <property type="match status" value="1"/>
</dbReference>
<protein>
    <recommendedName>
        <fullName evidence="2">Pyridoxal phosphate homeostasis protein</fullName>
        <shortName evidence="2">PLP homeostasis protein</shortName>
    </recommendedName>
</protein>
<keyword evidence="1 2" id="KW-0663">Pyridoxal phosphate</keyword>
<sequence length="232" mass="24483">MTPSSPASVPPSIAERVAQVRARIAAACRAVGRDPAAVTLTAVSKTQGPEAIDAILATGQHVFGENRVQEAQGRWAGRIADLPGLELRLIGPLQTNKAEDAVALFDVIETLDREKLARALADAAHRRGRSPRILIQVNTGGELQKAGVSPDAADALIAAARETYGLTVEGLMCIPPADQDAEPHFEILRALAERNGLSVLSMGMSGDYEAAIRCGATHVRVGTALFGERNRP</sequence>
<dbReference type="Gene3D" id="3.20.20.10">
    <property type="entry name" value="Alanine racemase"/>
    <property type="match status" value="1"/>
</dbReference>
<comment type="similarity">
    <text evidence="2 4">Belongs to the pyridoxal phosphate-binding protein YggS/PROSC family.</text>
</comment>
<evidence type="ECO:0000256" key="2">
    <source>
        <dbReference type="HAMAP-Rule" id="MF_02087"/>
    </source>
</evidence>
<evidence type="ECO:0000313" key="7">
    <source>
        <dbReference type="Proteomes" id="UP001213664"/>
    </source>
</evidence>
<dbReference type="SUPFAM" id="SSF51419">
    <property type="entry name" value="PLP-binding barrel"/>
    <property type="match status" value="1"/>
</dbReference>
<dbReference type="FunFam" id="3.20.20.10:FF:000018">
    <property type="entry name" value="Pyridoxal phosphate homeostasis protein"/>
    <property type="match status" value="1"/>
</dbReference>
<dbReference type="NCBIfam" id="TIGR00044">
    <property type="entry name" value="YggS family pyridoxal phosphate-dependent enzyme"/>
    <property type="match status" value="1"/>
</dbReference>
<dbReference type="InterPro" id="IPR029066">
    <property type="entry name" value="PLP-binding_barrel"/>
</dbReference>
<evidence type="ECO:0000313" key="6">
    <source>
        <dbReference type="EMBL" id="WEK40798.1"/>
    </source>
</evidence>
<dbReference type="CDD" id="cd00635">
    <property type="entry name" value="PLPDE_III_YBL036c_like"/>
    <property type="match status" value="1"/>
</dbReference>
<feature type="modified residue" description="N6-(pyridoxal phosphate)lysine" evidence="2 3">
    <location>
        <position position="45"/>
    </location>
</feature>